<organism evidence="16 17">
    <name type="scientific">Cynoglossus semilaevis</name>
    <name type="common">Tongue sole</name>
    <dbReference type="NCBI Taxonomy" id="244447"/>
    <lineage>
        <taxon>Eukaryota</taxon>
        <taxon>Metazoa</taxon>
        <taxon>Chordata</taxon>
        <taxon>Craniata</taxon>
        <taxon>Vertebrata</taxon>
        <taxon>Euteleostomi</taxon>
        <taxon>Actinopterygii</taxon>
        <taxon>Neopterygii</taxon>
        <taxon>Teleostei</taxon>
        <taxon>Neoteleostei</taxon>
        <taxon>Acanthomorphata</taxon>
        <taxon>Carangaria</taxon>
        <taxon>Pleuronectiformes</taxon>
        <taxon>Pleuronectoidei</taxon>
        <taxon>Cynoglossidae</taxon>
        <taxon>Cynoglossinae</taxon>
        <taxon>Cynoglossus</taxon>
    </lineage>
</organism>
<dbReference type="InterPro" id="IPR036179">
    <property type="entry name" value="Ig-like_dom_sf"/>
</dbReference>
<keyword evidence="17" id="KW-1185">Reference proteome</keyword>
<protein>
    <recommendedName>
        <fullName evidence="15">Immunoglobulin V-set domain-containing protein</fullName>
    </recommendedName>
</protein>
<evidence type="ECO:0000256" key="2">
    <source>
        <dbReference type="ARBA" id="ARBA00022475"/>
    </source>
</evidence>
<dbReference type="PANTHER" id="PTHR44468:SF3">
    <property type="entry name" value="COXSACKIEVIRUS AND ADENOVIRUS RECEPTOR"/>
    <property type="match status" value="1"/>
</dbReference>
<reference evidence="16 17" key="1">
    <citation type="journal article" date="2014" name="Nat. Genet.">
        <title>Whole-genome sequence of a flatfish provides insights into ZW sex chromosome evolution and adaptation to a benthic lifestyle.</title>
        <authorList>
            <person name="Chen S."/>
            <person name="Zhang G."/>
            <person name="Shao C."/>
            <person name="Huang Q."/>
            <person name="Liu G."/>
            <person name="Zhang P."/>
            <person name="Song W."/>
            <person name="An N."/>
            <person name="Chalopin D."/>
            <person name="Volff J.N."/>
            <person name="Hong Y."/>
            <person name="Li Q."/>
            <person name="Sha Z."/>
            <person name="Zhou H."/>
            <person name="Xie M."/>
            <person name="Yu Q."/>
            <person name="Liu Y."/>
            <person name="Xiang H."/>
            <person name="Wang N."/>
            <person name="Wu K."/>
            <person name="Yang C."/>
            <person name="Zhou Q."/>
            <person name="Liao X."/>
            <person name="Yang L."/>
            <person name="Hu Q."/>
            <person name="Zhang J."/>
            <person name="Meng L."/>
            <person name="Jin L."/>
            <person name="Tian Y."/>
            <person name="Lian J."/>
            <person name="Yang J."/>
            <person name="Miao G."/>
            <person name="Liu S."/>
            <person name="Liang Z."/>
            <person name="Yan F."/>
            <person name="Li Y."/>
            <person name="Sun B."/>
            <person name="Zhang H."/>
            <person name="Zhang J."/>
            <person name="Zhu Y."/>
            <person name="Du M."/>
            <person name="Zhao Y."/>
            <person name="Schartl M."/>
            <person name="Tang Q."/>
            <person name="Wang J."/>
        </authorList>
    </citation>
    <scope>NUCLEOTIDE SEQUENCE</scope>
</reference>
<dbReference type="Proteomes" id="UP000265120">
    <property type="component" value="Chromosome 15"/>
</dbReference>
<evidence type="ECO:0000259" key="15">
    <source>
        <dbReference type="Pfam" id="PF07686"/>
    </source>
</evidence>
<reference evidence="16" key="2">
    <citation type="submission" date="2025-08" db="UniProtKB">
        <authorList>
            <consortium name="Ensembl"/>
        </authorList>
    </citation>
    <scope>IDENTIFICATION</scope>
</reference>
<dbReference type="GO" id="GO:0005923">
    <property type="term" value="C:bicellular tight junction"/>
    <property type="evidence" value="ECO:0007669"/>
    <property type="project" value="TreeGrafter"/>
</dbReference>
<dbReference type="Ensembl" id="ENSCSET00000002923.1">
    <property type="protein sequence ID" value="ENSCSEP00000002879.1"/>
    <property type="gene ID" value="ENSCSEG00000001897.1"/>
</dbReference>
<evidence type="ECO:0000256" key="12">
    <source>
        <dbReference type="ARBA" id="ARBA00023319"/>
    </source>
</evidence>
<keyword evidence="2" id="KW-1003">Cell membrane</keyword>
<keyword evidence="3 14" id="KW-0812">Transmembrane</keyword>
<keyword evidence="10" id="KW-0675">Receptor</keyword>
<sequence length="478" mass="53622">MGNKSSRKRPKFIKWFWSFFMMAGIMTSTIGLKTNSNLSNYNVATGENISHGCQFTPVPFHMGALLIEWIFSPAGGLMAENIISFLNDTTGHRNMCFQIRIHFSSLNPRDTDASLTLSDLRITNSGIYKLKVRNPSRLQTKKVYLTIMEKISKPLCGLSNDFEVGRDLKLKCRILPGSHLWISKWEKMSEHLPHSTKFGFHGYLYIKNITEIDLRTFQCAAKNNIGRSQKNCELLLSYPYKKDNTVRTVGINQFTAMGIGIRPIPKTEAFSPSKAGTAVSNLTTIKGQWLNQIHEPEYGISLSQKMGGRKVSRLIKVNKESDFPQPEPKMSLPLNTTRTTDGTQNTVKVGGSSHHFRSTSALMAVALFCPAMVIVAIITDTAVFCCCKKKQENQFMTVGRPPHKSEQMRAHHNSQLGNCENVDHRTGKLSGFVSVDTTINKKAMGDAKVEKISVKLNQRELSFIGDFKGVHISKEMYV</sequence>
<evidence type="ECO:0000256" key="5">
    <source>
        <dbReference type="ARBA" id="ARBA00022737"/>
    </source>
</evidence>
<proteinExistence type="predicted"/>
<evidence type="ECO:0000256" key="1">
    <source>
        <dbReference type="ARBA" id="ARBA00004251"/>
    </source>
</evidence>
<evidence type="ECO:0000313" key="16">
    <source>
        <dbReference type="Ensembl" id="ENSCSEP00000002879.1"/>
    </source>
</evidence>
<keyword evidence="8 14" id="KW-0472">Membrane</keyword>
<dbReference type="InterPro" id="IPR013783">
    <property type="entry name" value="Ig-like_fold"/>
</dbReference>
<dbReference type="InterPro" id="IPR052307">
    <property type="entry name" value="EJ_Adhesion_Regulator"/>
</dbReference>
<evidence type="ECO:0000256" key="8">
    <source>
        <dbReference type="ARBA" id="ARBA00023136"/>
    </source>
</evidence>
<evidence type="ECO:0000256" key="6">
    <source>
        <dbReference type="ARBA" id="ARBA00022889"/>
    </source>
</evidence>
<evidence type="ECO:0000256" key="13">
    <source>
        <dbReference type="SAM" id="MobiDB-lite"/>
    </source>
</evidence>
<dbReference type="AlphaFoldDB" id="A0A3P8UM04"/>
<dbReference type="STRING" id="244447.ENSCSEP00000002879"/>
<evidence type="ECO:0000313" key="17">
    <source>
        <dbReference type="Proteomes" id="UP000265120"/>
    </source>
</evidence>
<evidence type="ECO:0000256" key="9">
    <source>
        <dbReference type="ARBA" id="ARBA00023157"/>
    </source>
</evidence>
<feature type="domain" description="Immunoglobulin V-set" evidence="15">
    <location>
        <begin position="42"/>
        <end position="141"/>
    </location>
</feature>
<evidence type="ECO:0000256" key="4">
    <source>
        <dbReference type="ARBA" id="ARBA00022729"/>
    </source>
</evidence>
<keyword evidence="4" id="KW-0732">Signal</keyword>
<comment type="subcellular location">
    <subcellularLocation>
        <location evidence="1">Cell membrane</location>
        <topology evidence="1">Single-pass type I membrane protein</topology>
    </subcellularLocation>
</comment>
<accession>A0A3P8UM04</accession>
<dbReference type="GO" id="GO:0014704">
    <property type="term" value="C:intercalated disc"/>
    <property type="evidence" value="ECO:0007669"/>
    <property type="project" value="TreeGrafter"/>
</dbReference>
<keyword evidence="5" id="KW-0677">Repeat</keyword>
<dbReference type="GO" id="GO:0016323">
    <property type="term" value="C:basolateral plasma membrane"/>
    <property type="evidence" value="ECO:0007669"/>
    <property type="project" value="TreeGrafter"/>
</dbReference>
<dbReference type="GO" id="GO:0050839">
    <property type="term" value="F:cell adhesion molecule binding"/>
    <property type="evidence" value="ECO:0007669"/>
    <property type="project" value="TreeGrafter"/>
</dbReference>
<evidence type="ECO:0000256" key="11">
    <source>
        <dbReference type="ARBA" id="ARBA00023180"/>
    </source>
</evidence>
<dbReference type="PANTHER" id="PTHR44468">
    <property type="entry name" value="COXSACKIEVIRUS AND ADENOVIRUS RECEPTOR-RELATED"/>
    <property type="match status" value="1"/>
</dbReference>
<feature type="transmembrane region" description="Helical" evidence="14">
    <location>
        <begin position="12"/>
        <end position="32"/>
    </location>
</feature>
<dbReference type="InParanoid" id="A0A3P8UM04"/>
<feature type="region of interest" description="Disordered" evidence="13">
    <location>
        <begin position="322"/>
        <end position="341"/>
    </location>
</feature>
<keyword evidence="9" id="KW-1015">Disulfide bond</keyword>
<evidence type="ECO:0000256" key="7">
    <source>
        <dbReference type="ARBA" id="ARBA00022989"/>
    </source>
</evidence>
<evidence type="ECO:0000256" key="3">
    <source>
        <dbReference type="ARBA" id="ARBA00022692"/>
    </source>
</evidence>
<evidence type="ECO:0000256" key="10">
    <source>
        <dbReference type="ARBA" id="ARBA00023170"/>
    </source>
</evidence>
<dbReference type="Pfam" id="PF07686">
    <property type="entry name" value="V-set"/>
    <property type="match status" value="1"/>
</dbReference>
<keyword evidence="12" id="KW-0393">Immunoglobulin domain</keyword>
<evidence type="ECO:0000256" key="14">
    <source>
        <dbReference type="SAM" id="Phobius"/>
    </source>
</evidence>
<dbReference type="GO" id="GO:0034109">
    <property type="term" value="P:homotypic cell-cell adhesion"/>
    <property type="evidence" value="ECO:0007669"/>
    <property type="project" value="TreeGrafter"/>
</dbReference>
<name>A0A3P8UM04_CYNSE</name>
<feature type="transmembrane region" description="Helical" evidence="14">
    <location>
        <begin position="361"/>
        <end position="387"/>
    </location>
</feature>
<reference evidence="16" key="3">
    <citation type="submission" date="2025-09" db="UniProtKB">
        <authorList>
            <consortium name="Ensembl"/>
        </authorList>
    </citation>
    <scope>IDENTIFICATION</scope>
</reference>
<keyword evidence="11" id="KW-0325">Glycoprotein</keyword>
<keyword evidence="7 14" id="KW-1133">Transmembrane helix</keyword>
<dbReference type="SUPFAM" id="SSF48726">
    <property type="entry name" value="Immunoglobulin"/>
    <property type="match status" value="2"/>
</dbReference>
<dbReference type="InterPro" id="IPR013106">
    <property type="entry name" value="Ig_V-set"/>
</dbReference>
<dbReference type="Gene3D" id="2.60.40.10">
    <property type="entry name" value="Immunoglobulins"/>
    <property type="match status" value="2"/>
</dbReference>
<keyword evidence="6" id="KW-0130">Cell adhesion</keyword>